<dbReference type="SUPFAM" id="SSF50814">
    <property type="entry name" value="Lipocalins"/>
    <property type="match status" value="1"/>
</dbReference>
<dbReference type="AlphaFoldDB" id="A0A6A6VTC1"/>
<protein>
    <recommendedName>
        <fullName evidence="3">Phenolic acid decarboxylase</fullName>
    </recommendedName>
</protein>
<dbReference type="InterPro" id="IPR008729">
    <property type="entry name" value="PA_de_COase"/>
</dbReference>
<evidence type="ECO:0000313" key="2">
    <source>
        <dbReference type="Proteomes" id="UP000799437"/>
    </source>
</evidence>
<evidence type="ECO:0000313" key="1">
    <source>
        <dbReference type="EMBL" id="KAF2752521.1"/>
    </source>
</evidence>
<dbReference type="Gene3D" id="2.40.128.20">
    <property type="match status" value="2"/>
</dbReference>
<reference evidence="1" key="1">
    <citation type="journal article" date="2020" name="Stud. Mycol.">
        <title>101 Dothideomycetes genomes: a test case for predicting lifestyles and emergence of pathogens.</title>
        <authorList>
            <person name="Haridas S."/>
            <person name="Albert R."/>
            <person name="Binder M."/>
            <person name="Bloem J."/>
            <person name="Labutti K."/>
            <person name="Salamov A."/>
            <person name="Andreopoulos B."/>
            <person name="Baker S."/>
            <person name="Barry K."/>
            <person name="Bills G."/>
            <person name="Bluhm B."/>
            <person name="Cannon C."/>
            <person name="Castanera R."/>
            <person name="Culley D."/>
            <person name="Daum C."/>
            <person name="Ezra D."/>
            <person name="Gonzalez J."/>
            <person name="Henrissat B."/>
            <person name="Kuo A."/>
            <person name="Liang C."/>
            <person name="Lipzen A."/>
            <person name="Lutzoni F."/>
            <person name="Magnuson J."/>
            <person name="Mondo S."/>
            <person name="Nolan M."/>
            <person name="Ohm R."/>
            <person name="Pangilinan J."/>
            <person name="Park H.-J."/>
            <person name="Ramirez L."/>
            <person name="Alfaro M."/>
            <person name="Sun H."/>
            <person name="Tritt A."/>
            <person name="Yoshinaga Y."/>
            <person name="Zwiers L.-H."/>
            <person name="Turgeon B."/>
            <person name="Goodwin S."/>
            <person name="Spatafora J."/>
            <person name="Crous P."/>
            <person name="Grigoriev I."/>
        </authorList>
    </citation>
    <scope>NUCLEOTIDE SEQUENCE</scope>
    <source>
        <strain evidence="1">CBS 121739</strain>
    </source>
</reference>
<accession>A0A6A6VTC1</accession>
<sequence length="144" mass="17180">MLWPHKSQFVINAFERDMKSVHLIYNYDAQNPENGAPEKWKYEMWFYNEDRIVYAINGGPMAGRINYQRVDYQCIREGELWQCNWLEEAAHGNKRNQVDLERWRKLANIGTQTNHHLLHEQATVVNKFKGRGGLEEIEMDWPTL</sequence>
<dbReference type="RefSeq" id="XP_033594979.1">
    <property type="nucleotide sequence ID" value="XM_033748614.1"/>
</dbReference>
<organism evidence="1 2">
    <name type="scientific">Pseudovirgaria hyperparasitica</name>
    <dbReference type="NCBI Taxonomy" id="470096"/>
    <lineage>
        <taxon>Eukaryota</taxon>
        <taxon>Fungi</taxon>
        <taxon>Dikarya</taxon>
        <taxon>Ascomycota</taxon>
        <taxon>Pezizomycotina</taxon>
        <taxon>Dothideomycetes</taxon>
        <taxon>Dothideomycetes incertae sedis</taxon>
        <taxon>Acrospermales</taxon>
        <taxon>Acrospermaceae</taxon>
        <taxon>Pseudovirgaria</taxon>
    </lineage>
</organism>
<dbReference type="InterPro" id="IPR012674">
    <property type="entry name" value="Calycin"/>
</dbReference>
<dbReference type="PANTHER" id="PTHR40087">
    <property type="entry name" value="PHENOLIC ACID DECARBOXYLASE PADC"/>
    <property type="match status" value="1"/>
</dbReference>
<evidence type="ECO:0008006" key="3">
    <source>
        <dbReference type="Google" id="ProtNLM"/>
    </source>
</evidence>
<dbReference type="OrthoDB" id="4415004at2759"/>
<dbReference type="Proteomes" id="UP000799437">
    <property type="component" value="Unassembled WGS sequence"/>
</dbReference>
<proteinExistence type="predicted"/>
<dbReference type="PANTHER" id="PTHR40087:SF1">
    <property type="entry name" value="PHENOLIC ACID DECARBOXYLASE PADC"/>
    <property type="match status" value="1"/>
</dbReference>
<keyword evidence="2" id="KW-1185">Reference proteome</keyword>
<dbReference type="GeneID" id="54489668"/>
<gene>
    <name evidence="1" type="ORF">EJ05DRAFT_515589</name>
</gene>
<dbReference type="GO" id="GO:0016831">
    <property type="term" value="F:carboxy-lyase activity"/>
    <property type="evidence" value="ECO:0007669"/>
    <property type="project" value="InterPro"/>
</dbReference>
<dbReference type="EMBL" id="ML996612">
    <property type="protein sequence ID" value="KAF2752521.1"/>
    <property type="molecule type" value="Genomic_DNA"/>
</dbReference>
<name>A0A6A6VTC1_9PEZI</name>